<evidence type="ECO:0000313" key="2">
    <source>
        <dbReference type="Proteomes" id="UP001243757"/>
    </source>
</evidence>
<evidence type="ECO:0000313" key="1">
    <source>
        <dbReference type="EMBL" id="MDK3017227.1"/>
    </source>
</evidence>
<dbReference type="Proteomes" id="UP001243757">
    <property type="component" value="Unassembled WGS sequence"/>
</dbReference>
<comment type="caution">
    <text evidence="1">The sequence shown here is derived from an EMBL/GenBank/DDBJ whole genome shotgun (WGS) entry which is preliminary data.</text>
</comment>
<gene>
    <name evidence="1" type="ORF">QO033_06035</name>
</gene>
<organism evidence="1 2">
    <name type="scientific">Pseudodonghicola flavimaris</name>
    <dbReference type="NCBI Taxonomy" id="3050036"/>
    <lineage>
        <taxon>Bacteria</taxon>
        <taxon>Pseudomonadati</taxon>
        <taxon>Pseudomonadota</taxon>
        <taxon>Alphaproteobacteria</taxon>
        <taxon>Rhodobacterales</taxon>
        <taxon>Paracoccaceae</taxon>
        <taxon>Pseudodonghicola</taxon>
    </lineage>
</organism>
<accession>A0ABT7EXZ7</accession>
<keyword evidence="2" id="KW-1185">Reference proteome</keyword>
<protein>
    <submittedName>
        <fullName evidence="1">Molybdopterin guanine dinucleotide synthesis</fullName>
    </submittedName>
</protein>
<dbReference type="EMBL" id="JASNJD010000003">
    <property type="protein sequence ID" value="MDK3017227.1"/>
    <property type="molecule type" value="Genomic_DNA"/>
</dbReference>
<proteinExistence type="predicted"/>
<sequence length="279" mass="30534">MAGFDTFAMVDWSGGNDRGPRPCADAIWACVARRGGATGRPVYLRNRALAEDWLIRLIEAERAAGRRLMIGFDFPFGYPRGFAAALTGRADPLALWDWFAARVSDAPKANNRFDLAAEINRRFGGRGPFWGNGLKRDIAGLPRTKRDYRNPFPDRRLAERQPQTRGSFTLWQMSGAGAVGGQVIMGLPVLARLRHRFTGAVAAWPYEALTAPVALVEIWPSLTLGRGPEGMIRDAWQVQQVAGDLAARPEAELARLLDVTAPEEGWILGLDPRLAAGGA</sequence>
<name>A0ABT7EXZ7_9RHOB</name>
<dbReference type="RefSeq" id="WP_284480042.1">
    <property type="nucleotide sequence ID" value="NZ_JASNJD010000003.1"/>
</dbReference>
<reference evidence="1 2" key="1">
    <citation type="submission" date="2023-05" db="EMBL/GenBank/DDBJ databases">
        <title>Pseudodonghicola sp. nov.</title>
        <authorList>
            <person name="Huang J."/>
        </authorList>
    </citation>
    <scope>NUCLEOTIDE SEQUENCE [LARGE SCALE GENOMIC DNA]</scope>
    <source>
        <strain evidence="1 2">IC7</strain>
    </source>
</reference>